<evidence type="ECO:0000256" key="4">
    <source>
        <dbReference type="PROSITE-ProRule" id="PRU00335"/>
    </source>
</evidence>
<dbReference type="Gene3D" id="1.10.357.10">
    <property type="entry name" value="Tetracycline Repressor, domain 2"/>
    <property type="match status" value="1"/>
</dbReference>
<dbReference type="SUPFAM" id="SSF46689">
    <property type="entry name" value="Homeodomain-like"/>
    <property type="match status" value="1"/>
</dbReference>
<dbReference type="InterPro" id="IPR009057">
    <property type="entry name" value="Homeodomain-like_sf"/>
</dbReference>
<dbReference type="InterPro" id="IPR001647">
    <property type="entry name" value="HTH_TetR"/>
</dbReference>
<gene>
    <name evidence="6" type="ORF">ACFQ3W_22805</name>
</gene>
<organism evidence="6 7">
    <name type="scientific">Paenibacillus puldeungensis</name>
    <dbReference type="NCBI Taxonomy" id="696536"/>
    <lineage>
        <taxon>Bacteria</taxon>
        <taxon>Bacillati</taxon>
        <taxon>Bacillota</taxon>
        <taxon>Bacilli</taxon>
        <taxon>Bacillales</taxon>
        <taxon>Paenibacillaceae</taxon>
        <taxon>Paenibacillus</taxon>
    </lineage>
</organism>
<evidence type="ECO:0000313" key="6">
    <source>
        <dbReference type="EMBL" id="MFD1179113.1"/>
    </source>
</evidence>
<keyword evidence="3" id="KW-0804">Transcription</keyword>
<keyword evidence="1" id="KW-0805">Transcription regulation</keyword>
<evidence type="ECO:0000256" key="2">
    <source>
        <dbReference type="ARBA" id="ARBA00023125"/>
    </source>
</evidence>
<evidence type="ECO:0000313" key="7">
    <source>
        <dbReference type="Proteomes" id="UP001597262"/>
    </source>
</evidence>
<dbReference type="RefSeq" id="WP_379321540.1">
    <property type="nucleotide sequence ID" value="NZ_JBHTLM010000025.1"/>
</dbReference>
<feature type="domain" description="HTH tetR-type" evidence="5">
    <location>
        <begin position="7"/>
        <end position="67"/>
    </location>
</feature>
<keyword evidence="7" id="KW-1185">Reference proteome</keyword>
<dbReference type="Pfam" id="PF00440">
    <property type="entry name" value="TetR_N"/>
    <property type="match status" value="1"/>
</dbReference>
<evidence type="ECO:0000256" key="1">
    <source>
        <dbReference type="ARBA" id="ARBA00023015"/>
    </source>
</evidence>
<protein>
    <submittedName>
        <fullName evidence="6">TetR/AcrR family transcriptional regulator</fullName>
    </submittedName>
</protein>
<feature type="DNA-binding region" description="H-T-H motif" evidence="4">
    <location>
        <begin position="30"/>
        <end position="49"/>
    </location>
</feature>
<proteinExistence type="predicted"/>
<dbReference type="InterPro" id="IPR036271">
    <property type="entry name" value="Tet_transcr_reg_TetR-rel_C_sf"/>
</dbReference>
<name>A0ABW3S2W0_9BACL</name>
<comment type="caution">
    <text evidence="6">The sequence shown here is derived from an EMBL/GenBank/DDBJ whole genome shotgun (WGS) entry which is preliminary data.</text>
</comment>
<dbReference type="SUPFAM" id="SSF48498">
    <property type="entry name" value="Tetracyclin repressor-like, C-terminal domain"/>
    <property type="match status" value="1"/>
</dbReference>
<keyword evidence="2 4" id="KW-0238">DNA-binding</keyword>
<reference evidence="7" key="1">
    <citation type="journal article" date="2019" name="Int. J. Syst. Evol. Microbiol.">
        <title>The Global Catalogue of Microorganisms (GCM) 10K type strain sequencing project: providing services to taxonomists for standard genome sequencing and annotation.</title>
        <authorList>
            <consortium name="The Broad Institute Genomics Platform"/>
            <consortium name="The Broad Institute Genome Sequencing Center for Infectious Disease"/>
            <person name="Wu L."/>
            <person name="Ma J."/>
        </authorList>
    </citation>
    <scope>NUCLEOTIDE SEQUENCE [LARGE SCALE GENOMIC DNA]</scope>
    <source>
        <strain evidence="7">CCUG 59189</strain>
    </source>
</reference>
<dbReference type="Pfam" id="PF17937">
    <property type="entry name" value="TetR_C_28"/>
    <property type="match status" value="1"/>
</dbReference>
<dbReference type="PRINTS" id="PR00455">
    <property type="entry name" value="HTHTETR"/>
</dbReference>
<dbReference type="InterPro" id="IPR041479">
    <property type="entry name" value="TetR_CgmR_C"/>
</dbReference>
<evidence type="ECO:0000259" key="5">
    <source>
        <dbReference type="PROSITE" id="PS50977"/>
    </source>
</evidence>
<dbReference type="Proteomes" id="UP001597262">
    <property type="component" value="Unassembled WGS sequence"/>
</dbReference>
<dbReference type="EMBL" id="JBHTLM010000025">
    <property type="protein sequence ID" value="MFD1179113.1"/>
    <property type="molecule type" value="Genomic_DNA"/>
</dbReference>
<accession>A0ABW3S2W0</accession>
<evidence type="ECO:0000256" key="3">
    <source>
        <dbReference type="ARBA" id="ARBA00023163"/>
    </source>
</evidence>
<dbReference type="PANTHER" id="PTHR30055:SF234">
    <property type="entry name" value="HTH-TYPE TRANSCRIPTIONAL REGULATOR BETI"/>
    <property type="match status" value="1"/>
</dbReference>
<dbReference type="PANTHER" id="PTHR30055">
    <property type="entry name" value="HTH-TYPE TRANSCRIPTIONAL REGULATOR RUTR"/>
    <property type="match status" value="1"/>
</dbReference>
<dbReference type="InterPro" id="IPR050109">
    <property type="entry name" value="HTH-type_TetR-like_transc_reg"/>
</dbReference>
<dbReference type="PROSITE" id="PS50977">
    <property type="entry name" value="HTH_TETR_2"/>
    <property type="match status" value="1"/>
</dbReference>
<sequence>MSSVHKDSKRDLILKAASMIVHEEGVERLTLEAVAKKAGISKGGLLYHFPNKEELISGMIEKLSRDYVTELGERVELDANHHGKWTRAYVASSDQCVEGVFDPSTALTAALFSNPQMLKSMQDEYAVIQEKLADDGIDPVRATIIRLAVDGLWFAEMFGLAPPNGELKQQVIEQLRTWTKEEK</sequence>